<keyword evidence="7" id="KW-1185">Reference proteome</keyword>
<dbReference type="SUPFAM" id="SSF51445">
    <property type="entry name" value="(Trans)glycosidases"/>
    <property type="match status" value="1"/>
</dbReference>
<dbReference type="GO" id="GO:0016020">
    <property type="term" value="C:membrane"/>
    <property type="evidence" value="ECO:0007669"/>
    <property type="project" value="TreeGrafter"/>
</dbReference>
<dbReference type="Proteomes" id="UP000240325">
    <property type="component" value="Segment"/>
</dbReference>
<organism evidence="6">
    <name type="scientific">Bodo saltans virus</name>
    <dbReference type="NCBI Taxonomy" id="2024608"/>
    <lineage>
        <taxon>Viruses</taxon>
        <taxon>Varidnaviria</taxon>
        <taxon>Bamfordvirae</taxon>
        <taxon>Nucleocytoviricota</taxon>
        <taxon>Megaviricetes</taxon>
        <taxon>Imitervirales</taxon>
        <taxon>Mimiviridae</taxon>
        <taxon>Klosneuvirinae</taxon>
        <taxon>Theiavirus</taxon>
        <taxon>Theiavirus salishense</taxon>
    </lineage>
</organism>
<comment type="similarity">
    <text evidence="2">Belongs to the glycosyl hydrolase 20 family.</text>
</comment>
<evidence type="ECO:0000259" key="5">
    <source>
        <dbReference type="Pfam" id="PF00728"/>
    </source>
</evidence>
<dbReference type="GO" id="GO:0005975">
    <property type="term" value="P:carbohydrate metabolic process"/>
    <property type="evidence" value="ECO:0007669"/>
    <property type="project" value="InterPro"/>
</dbReference>
<proteinExistence type="inferred from homology"/>
<dbReference type="PANTHER" id="PTHR22600">
    <property type="entry name" value="BETA-HEXOSAMINIDASE"/>
    <property type="match status" value="1"/>
</dbReference>
<dbReference type="EC" id="3.2.1.52" evidence="3"/>
<dbReference type="InterPro" id="IPR025705">
    <property type="entry name" value="Beta_hexosaminidase_sua/sub"/>
</dbReference>
<dbReference type="EMBL" id="MF782455">
    <property type="protein sequence ID" value="ATZ80657.1"/>
    <property type="molecule type" value="Genomic_DNA"/>
</dbReference>
<accession>A0A2H4UUW7</accession>
<dbReference type="InterPro" id="IPR017853">
    <property type="entry name" value="GH"/>
</dbReference>
<evidence type="ECO:0000256" key="3">
    <source>
        <dbReference type="ARBA" id="ARBA00012663"/>
    </source>
</evidence>
<evidence type="ECO:0000313" key="7">
    <source>
        <dbReference type="Proteomes" id="UP000240325"/>
    </source>
</evidence>
<protein>
    <recommendedName>
        <fullName evidence="3">beta-N-acetylhexosaminidase</fullName>
        <ecNumber evidence="3">3.2.1.52</ecNumber>
    </recommendedName>
</protein>
<feature type="domain" description="Glycoside hydrolase family 20 catalytic" evidence="5">
    <location>
        <begin position="3"/>
        <end position="152"/>
    </location>
</feature>
<evidence type="ECO:0000256" key="4">
    <source>
        <dbReference type="ARBA" id="ARBA00022801"/>
    </source>
</evidence>
<sequence length="167" mass="19138">MSFEIRGIHCDPSRRHISIDTMKKIIQKSSLCNINTLHIHLSDDQGIAVESNVLNYHGGWSICEQIKLAKYAKKYNIQIIPEIDIPGHTIALRSILENGVFKPEEQMGIISEGLIKLEHLAKILELYTEIADRFDVKYFHMGGDETKNASNKYFQEIVDKVCDWGCY</sequence>
<dbReference type="GO" id="GO:0004563">
    <property type="term" value="F:beta-N-acetylhexosaminidase activity"/>
    <property type="evidence" value="ECO:0007669"/>
    <property type="project" value="UniProtKB-EC"/>
</dbReference>
<comment type="catalytic activity">
    <reaction evidence="1">
        <text>Hydrolysis of terminal non-reducing N-acetyl-D-hexosamine residues in N-acetyl-beta-D-hexosaminides.</text>
        <dbReference type="EC" id="3.2.1.52"/>
    </reaction>
</comment>
<dbReference type="PRINTS" id="PR00738">
    <property type="entry name" value="GLHYDRLASE20"/>
</dbReference>
<dbReference type="Gene3D" id="3.20.20.80">
    <property type="entry name" value="Glycosidases"/>
    <property type="match status" value="1"/>
</dbReference>
<dbReference type="Pfam" id="PF00728">
    <property type="entry name" value="Glyco_hydro_20"/>
    <property type="match status" value="1"/>
</dbReference>
<evidence type="ECO:0000256" key="2">
    <source>
        <dbReference type="ARBA" id="ARBA00006285"/>
    </source>
</evidence>
<dbReference type="GO" id="GO:0030203">
    <property type="term" value="P:glycosaminoglycan metabolic process"/>
    <property type="evidence" value="ECO:0007669"/>
    <property type="project" value="TreeGrafter"/>
</dbReference>
<keyword evidence="4" id="KW-0378">Hydrolase</keyword>
<reference evidence="6" key="1">
    <citation type="journal article" date="2017" name="Elife">
        <title>The kinetoplastid-infecting Bodo saltans virus (BsV), a window into the most abundant giant viruses in the sea.</title>
        <authorList>
            <person name="Deeg C.M."/>
            <person name="Chow C.-E.T."/>
            <person name="Suttle C.A."/>
        </authorList>
    </citation>
    <scope>NUCLEOTIDE SEQUENCE</scope>
    <source>
        <strain evidence="6">NG1</strain>
    </source>
</reference>
<evidence type="ECO:0000313" key="6">
    <source>
        <dbReference type="EMBL" id="ATZ80657.1"/>
    </source>
</evidence>
<evidence type="ECO:0000256" key="1">
    <source>
        <dbReference type="ARBA" id="ARBA00001231"/>
    </source>
</evidence>
<dbReference type="PANTHER" id="PTHR22600:SF57">
    <property type="entry name" value="BETA-N-ACETYLHEXOSAMINIDASE"/>
    <property type="match status" value="1"/>
</dbReference>
<gene>
    <name evidence="6" type="ORF">BMW23_0611</name>
</gene>
<dbReference type="InterPro" id="IPR015883">
    <property type="entry name" value="Glyco_hydro_20_cat"/>
</dbReference>
<name>A0A2H4UUW7_9VIRU</name>